<dbReference type="EMBL" id="JAQGDS010000003">
    <property type="protein sequence ID" value="KAJ6262115.1"/>
    <property type="molecule type" value="Genomic_DNA"/>
</dbReference>
<evidence type="ECO:0000256" key="3">
    <source>
        <dbReference type="PROSITE-ProRule" id="PRU10141"/>
    </source>
</evidence>
<dbReference type="Proteomes" id="UP001221413">
    <property type="component" value="Unassembled WGS sequence"/>
</dbReference>
<feature type="compositionally biased region" description="Basic and acidic residues" evidence="4">
    <location>
        <begin position="450"/>
        <end position="473"/>
    </location>
</feature>
<dbReference type="PROSITE" id="PS00108">
    <property type="entry name" value="PROTEIN_KINASE_ST"/>
    <property type="match status" value="1"/>
</dbReference>
<dbReference type="Gene3D" id="1.10.510.10">
    <property type="entry name" value="Transferase(Phosphotransferase) domain 1"/>
    <property type="match status" value="1"/>
</dbReference>
<feature type="domain" description="Protein kinase" evidence="5">
    <location>
        <begin position="39"/>
        <end position="301"/>
    </location>
</feature>
<keyword evidence="1 3" id="KW-0547">Nucleotide-binding</keyword>
<dbReference type="GO" id="GO:0004674">
    <property type="term" value="F:protein serine/threonine kinase activity"/>
    <property type="evidence" value="ECO:0007669"/>
    <property type="project" value="TreeGrafter"/>
</dbReference>
<evidence type="ECO:0000313" key="7">
    <source>
        <dbReference type="Proteomes" id="UP001221413"/>
    </source>
</evidence>
<gene>
    <name evidence="6" type="ORF">Dda_2920</name>
</gene>
<proteinExistence type="predicted"/>
<keyword evidence="6" id="KW-0808">Transferase</keyword>
<dbReference type="GO" id="GO:0035556">
    <property type="term" value="P:intracellular signal transduction"/>
    <property type="evidence" value="ECO:0007669"/>
    <property type="project" value="TreeGrafter"/>
</dbReference>
<organism evidence="6 7">
    <name type="scientific">Drechslerella dactyloides</name>
    <name type="common">Nematode-trapping fungus</name>
    <name type="synonym">Arthrobotrys dactyloides</name>
    <dbReference type="NCBI Taxonomy" id="74499"/>
    <lineage>
        <taxon>Eukaryota</taxon>
        <taxon>Fungi</taxon>
        <taxon>Dikarya</taxon>
        <taxon>Ascomycota</taxon>
        <taxon>Pezizomycotina</taxon>
        <taxon>Orbiliomycetes</taxon>
        <taxon>Orbiliales</taxon>
        <taxon>Orbiliaceae</taxon>
        <taxon>Drechslerella</taxon>
    </lineage>
</organism>
<keyword evidence="7" id="KW-1185">Reference proteome</keyword>
<feature type="region of interest" description="Disordered" evidence="4">
    <location>
        <begin position="623"/>
        <end position="642"/>
    </location>
</feature>
<dbReference type="PROSITE" id="PS50011">
    <property type="entry name" value="PROTEIN_KINASE_DOM"/>
    <property type="match status" value="1"/>
</dbReference>
<feature type="binding site" evidence="3">
    <location>
        <position position="68"/>
    </location>
    <ligand>
        <name>ATP</name>
        <dbReference type="ChEBI" id="CHEBI:30616"/>
    </ligand>
</feature>
<dbReference type="GO" id="GO:0005524">
    <property type="term" value="F:ATP binding"/>
    <property type="evidence" value="ECO:0007669"/>
    <property type="project" value="UniProtKB-UniRule"/>
</dbReference>
<dbReference type="FunFam" id="1.10.510.10:FF:000571">
    <property type="entry name" value="Maternal embryonic leucine zipper kinase"/>
    <property type="match status" value="1"/>
</dbReference>
<evidence type="ECO:0000256" key="4">
    <source>
        <dbReference type="SAM" id="MobiDB-lite"/>
    </source>
</evidence>
<feature type="compositionally biased region" description="Basic and acidic residues" evidence="4">
    <location>
        <begin position="535"/>
        <end position="549"/>
    </location>
</feature>
<feature type="region of interest" description="Disordered" evidence="4">
    <location>
        <begin position="1"/>
        <end position="24"/>
    </location>
</feature>
<reference evidence="6" key="1">
    <citation type="submission" date="2023-01" db="EMBL/GenBank/DDBJ databases">
        <title>The chitinases involved in constricting ring structure development in the nematode-trapping fungus Drechslerella dactyloides.</title>
        <authorList>
            <person name="Wang R."/>
            <person name="Zhang L."/>
            <person name="Tang P."/>
            <person name="Li S."/>
            <person name="Liang L."/>
        </authorList>
    </citation>
    <scope>NUCLEOTIDE SEQUENCE</scope>
    <source>
        <strain evidence="6">YMF1.00031</strain>
    </source>
</reference>
<feature type="region of interest" description="Disordered" evidence="4">
    <location>
        <begin position="525"/>
        <end position="549"/>
    </location>
</feature>
<evidence type="ECO:0000256" key="2">
    <source>
        <dbReference type="ARBA" id="ARBA00022840"/>
    </source>
</evidence>
<keyword evidence="6" id="KW-0418">Kinase</keyword>
<dbReference type="Pfam" id="PF00069">
    <property type="entry name" value="Pkinase"/>
    <property type="match status" value="1"/>
</dbReference>
<dbReference type="InterPro" id="IPR017441">
    <property type="entry name" value="Protein_kinase_ATP_BS"/>
</dbReference>
<evidence type="ECO:0000313" key="6">
    <source>
        <dbReference type="EMBL" id="KAJ6262115.1"/>
    </source>
</evidence>
<dbReference type="SMART" id="SM00220">
    <property type="entry name" value="S_TKc"/>
    <property type="match status" value="1"/>
</dbReference>
<dbReference type="PROSITE" id="PS00107">
    <property type="entry name" value="PROTEIN_KINASE_ATP"/>
    <property type="match status" value="1"/>
</dbReference>
<comment type="caution">
    <text evidence="6">The sequence shown here is derived from an EMBL/GenBank/DDBJ whole genome shotgun (WGS) entry which is preliminary data.</text>
</comment>
<dbReference type="SUPFAM" id="SSF56112">
    <property type="entry name" value="Protein kinase-like (PK-like)"/>
    <property type="match status" value="1"/>
</dbReference>
<keyword evidence="2 3" id="KW-0067">ATP-binding</keyword>
<sequence length="738" mass="82336">MNIATGNEPGRQSGRTRFTTMGTGGDFPEAGDRQIIGLWRLGRTLGEGGSGHVRLAKHQKTGKFAAIKIISKNLRQNTTTSITEAGLDVRQAIEREIVLMNLLTHPNVVQLYEIWDSKDDIYLVLEYVAGGDLLQYMTRTKDGLSDEEVAHVFRQIIAGLFYLHNLNIYHRDLKHENLMMDLQGNLKIADFGMAALQPEGTYFRSSCGSPNYAAPEVIRGLPYNGSTADIWSAGVILYGMLTHKFPFESEDTVTLLQGISRAEYEMPTYVSREAANLVARMLEVNPATRITLDGIFLHPFTWKGFYGQVPRLPQTPQEMAANRLKSLSGSLTAAHANMDIISKLKALWMYRDGTSLARKVISEEFSQEKLFYWLLLEKHIGDEPISSSTGENDRVLKPKGPAAQGNLRANCITHVRREQPQLFRPLPWSLHSASLPGPSPNRGNMLSSSKSRDVKFSKMERGGASSKAKEGVGTRRTSQRIVRRRNSSQPLVLGSIGHKKQAMGLHLFGMLDELKFLNPTVRASAPDRGGNLHRGRYEKPSGKEFRKGTQDAEIGRFARLQHKPSHLLGSRRVKKSQSRHAVIVQNKRSKSNPSVLPGIDEKHARSHPALELVGGLRKLEERSQVHHPDVQPSSQSESHLHRRDALVRVAGGREQKAKGAAGQKTLIGAPEKKRKLHGLITCDKGIDRYLTDRRTWQFVPRTTPAAAKINPSEQREQLTMPGRGWTDVVEGEWEEAQG</sequence>
<accession>A0AAD6J0H2</accession>
<dbReference type="GO" id="GO:0005737">
    <property type="term" value="C:cytoplasm"/>
    <property type="evidence" value="ECO:0007669"/>
    <property type="project" value="TreeGrafter"/>
</dbReference>
<dbReference type="PANTHER" id="PTHR24346">
    <property type="entry name" value="MAP/MICROTUBULE AFFINITY-REGULATING KINASE"/>
    <property type="match status" value="1"/>
</dbReference>
<protein>
    <submittedName>
        <fullName evidence="6">Serine/threonine-protein kinase</fullName>
    </submittedName>
</protein>
<dbReference type="AlphaFoldDB" id="A0AAD6J0H2"/>
<dbReference type="InterPro" id="IPR008271">
    <property type="entry name" value="Ser/Thr_kinase_AS"/>
</dbReference>
<evidence type="ECO:0000259" key="5">
    <source>
        <dbReference type="PROSITE" id="PS50011"/>
    </source>
</evidence>
<feature type="region of interest" description="Disordered" evidence="4">
    <location>
        <begin position="433"/>
        <end position="479"/>
    </location>
</feature>
<dbReference type="InterPro" id="IPR011009">
    <property type="entry name" value="Kinase-like_dom_sf"/>
</dbReference>
<dbReference type="PANTHER" id="PTHR24346:SF110">
    <property type="entry name" value="NON-SPECIFIC SERINE_THREONINE PROTEIN KINASE"/>
    <property type="match status" value="1"/>
</dbReference>
<name>A0AAD6J0H2_DREDA</name>
<dbReference type="InterPro" id="IPR000719">
    <property type="entry name" value="Prot_kinase_dom"/>
</dbReference>
<evidence type="ECO:0000256" key="1">
    <source>
        <dbReference type="ARBA" id="ARBA00022741"/>
    </source>
</evidence>